<evidence type="ECO:0000256" key="1">
    <source>
        <dbReference type="ARBA" id="ARBA00022500"/>
    </source>
</evidence>
<keyword evidence="1 3" id="KW-0145">Chemotaxis</keyword>
<dbReference type="Proteomes" id="UP000093080">
    <property type="component" value="Unassembled WGS sequence"/>
</dbReference>
<protein>
    <recommendedName>
        <fullName evidence="3">Probable chemoreceptor glutamine deamidase CheD</fullName>
        <ecNumber evidence="3">3.5.1.44</ecNumber>
    </recommendedName>
</protein>
<dbReference type="InterPro" id="IPR038592">
    <property type="entry name" value="CheD-like_sf"/>
</dbReference>
<dbReference type="HAMAP" id="MF_01440">
    <property type="entry name" value="CheD"/>
    <property type="match status" value="1"/>
</dbReference>
<organism evidence="5 6">
    <name type="scientific">Dissulfuribacter thermophilus</name>
    <dbReference type="NCBI Taxonomy" id="1156395"/>
    <lineage>
        <taxon>Bacteria</taxon>
        <taxon>Pseudomonadati</taxon>
        <taxon>Thermodesulfobacteriota</taxon>
        <taxon>Dissulfuribacteria</taxon>
        <taxon>Dissulfuribacterales</taxon>
        <taxon>Dissulfuribacteraceae</taxon>
        <taxon>Dissulfuribacter</taxon>
    </lineage>
</organism>
<dbReference type="NCBIfam" id="TIGR00277">
    <property type="entry name" value="HDIG"/>
    <property type="match status" value="1"/>
</dbReference>
<dbReference type="AlphaFoldDB" id="A0A1B9F3L7"/>
<dbReference type="InterPro" id="IPR005659">
    <property type="entry name" value="Chemorcpt_Glu_NH3ase_CheD"/>
</dbReference>
<comment type="caution">
    <text evidence="5">The sequence shown here is derived from an EMBL/GenBank/DDBJ whole genome shotgun (WGS) entry which is preliminary data.</text>
</comment>
<dbReference type="GO" id="GO:0050568">
    <property type="term" value="F:protein-glutamine glutaminase activity"/>
    <property type="evidence" value="ECO:0007669"/>
    <property type="project" value="UniProtKB-UniRule"/>
</dbReference>
<evidence type="ECO:0000313" key="6">
    <source>
        <dbReference type="Proteomes" id="UP000093080"/>
    </source>
</evidence>
<dbReference type="CDD" id="cd00077">
    <property type="entry name" value="HDc"/>
    <property type="match status" value="1"/>
</dbReference>
<keyword evidence="6" id="KW-1185">Reference proteome</keyword>
<dbReference type="InterPro" id="IPR052340">
    <property type="entry name" value="RNase_Y/CdgJ"/>
</dbReference>
<dbReference type="GO" id="GO:0006935">
    <property type="term" value="P:chemotaxis"/>
    <property type="evidence" value="ECO:0007669"/>
    <property type="project" value="UniProtKB-UniRule"/>
</dbReference>
<dbReference type="SMART" id="SM00471">
    <property type="entry name" value="HDc"/>
    <property type="match status" value="1"/>
</dbReference>
<dbReference type="EC" id="3.5.1.44" evidence="3"/>
<comment type="catalytic activity">
    <reaction evidence="3">
        <text>L-glutaminyl-[protein] + H2O = L-glutamyl-[protein] + NH4(+)</text>
        <dbReference type="Rhea" id="RHEA:16441"/>
        <dbReference type="Rhea" id="RHEA-COMP:10207"/>
        <dbReference type="Rhea" id="RHEA-COMP:10208"/>
        <dbReference type="ChEBI" id="CHEBI:15377"/>
        <dbReference type="ChEBI" id="CHEBI:28938"/>
        <dbReference type="ChEBI" id="CHEBI:29973"/>
        <dbReference type="ChEBI" id="CHEBI:30011"/>
        <dbReference type="EC" id="3.5.1.44"/>
    </reaction>
</comment>
<keyword evidence="2 3" id="KW-0378">Hydrolase</keyword>
<reference evidence="5 6" key="1">
    <citation type="submission" date="2016-06" db="EMBL/GenBank/DDBJ databases">
        <title>Respiratory ammonification of nitrate coupled to the oxidation of elemental sulfur in deep-sea autotrophic thermophilic bacteria.</title>
        <authorList>
            <person name="Slobodkina G.B."/>
            <person name="Mardanov A.V."/>
            <person name="Ravin N.V."/>
            <person name="Frolova A.A."/>
            <person name="Viryasiv M.B."/>
            <person name="Chernyh N.A."/>
            <person name="Bonch-Osmolovskaya E.A."/>
            <person name="Slobodkin A.I."/>
        </authorList>
    </citation>
    <scope>NUCLEOTIDE SEQUENCE [LARGE SCALE GENOMIC DNA]</scope>
    <source>
        <strain evidence="5 6">S69</strain>
    </source>
</reference>
<dbReference type="OrthoDB" id="9803649at2"/>
<dbReference type="Gene3D" id="1.10.3210.10">
    <property type="entry name" value="Hypothetical protein af1432"/>
    <property type="match status" value="1"/>
</dbReference>
<accession>A0A1B9F3L7</accession>
<dbReference type="InterPro" id="IPR006675">
    <property type="entry name" value="HDIG_dom"/>
</dbReference>
<name>A0A1B9F3L7_9BACT</name>
<dbReference type="PROSITE" id="PS51833">
    <property type="entry name" value="HDOD"/>
    <property type="match status" value="1"/>
</dbReference>
<evidence type="ECO:0000256" key="2">
    <source>
        <dbReference type="ARBA" id="ARBA00022801"/>
    </source>
</evidence>
<proteinExistence type="inferred from homology"/>
<feature type="domain" description="HDOD" evidence="4">
    <location>
        <begin position="187"/>
        <end position="383"/>
    </location>
</feature>
<dbReference type="EMBL" id="MAGO01000011">
    <property type="protein sequence ID" value="OCC14528.1"/>
    <property type="molecule type" value="Genomic_DNA"/>
</dbReference>
<dbReference type="InterPro" id="IPR013976">
    <property type="entry name" value="HDOD"/>
</dbReference>
<dbReference type="SUPFAM" id="SSF109604">
    <property type="entry name" value="HD-domain/PDEase-like"/>
    <property type="match status" value="1"/>
</dbReference>
<dbReference type="InterPro" id="IPR003607">
    <property type="entry name" value="HD/PDEase_dom"/>
</dbReference>
<gene>
    <name evidence="3" type="primary">cheD</name>
    <name evidence="5" type="ORF">DBT_2070</name>
</gene>
<dbReference type="InterPro" id="IPR011324">
    <property type="entry name" value="Cytotoxic_necrot_fac-like_cat"/>
</dbReference>
<sequence length="451" mass="50267">MKHIFVEPGDLATGAKEKLILETFLGSCVGVTLFDPVKEAGGLLHILLPNGPKQKMDRNPSLYAETGILTLIDRMRQYGVDISRLEAHIAGGAKIITKGRMPNIGVGERNILKTQEVLERLKIPIITRSVGGSIGRRLKLFLPEGKVQIELSRTTKSRDILKQESEKGQKLAQEFDSDFFRKAAEELKPDSKIAIRALQLVGGDLTTLKELEKLILKDQILAGRVLSIVNSAKYGLPQRISKISHAISLLGTKNFKKIVMQACVQDLYSRPFNGYGLDEQAFFHHAVACAELAQFLAENTQGIDPEEAYLAALMHDIGKILVERHFIHLFFKVKRTVSIEKIPFLLAEKKILGVDHAQLGRLIANSWQLPLSLEVAIAFHHEPRKAKDAMELVAIVHIANYICNMLGIGLGCDTMSNLFDTTSLSQLEMDERTVTEIIRYIPEILFKHGPN</sequence>
<dbReference type="STRING" id="1156395.DBT_2070"/>
<dbReference type="Pfam" id="PF03975">
    <property type="entry name" value="CheD"/>
    <property type="match status" value="1"/>
</dbReference>
<evidence type="ECO:0000256" key="3">
    <source>
        <dbReference type="HAMAP-Rule" id="MF_01440"/>
    </source>
</evidence>
<dbReference type="CDD" id="cd16352">
    <property type="entry name" value="CheD"/>
    <property type="match status" value="1"/>
</dbReference>
<dbReference type="SUPFAM" id="SSF64438">
    <property type="entry name" value="CNF1/YfiH-like putative cysteine hydrolases"/>
    <property type="match status" value="1"/>
</dbReference>
<dbReference type="PANTHER" id="PTHR33525">
    <property type="match status" value="1"/>
</dbReference>
<evidence type="ECO:0000259" key="4">
    <source>
        <dbReference type="PROSITE" id="PS51833"/>
    </source>
</evidence>
<comment type="similarity">
    <text evidence="3">Belongs to the CheD family.</text>
</comment>
<evidence type="ECO:0000313" key="5">
    <source>
        <dbReference type="EMBL" id="OCC14528.1"/>
    </source>
</evidence>
<comment type="function">
    <text evidence="3">Probably deamidates glutamine residues to glutamate on methyl-accepting chemotaxis receptors (MCPs), playing an important role in chemotaxis.</text>
</comment>
<dbReference type="Gene3D" id="3.30.1330.200">
    <property type="match status" value="1"/>
</dbReference>
<dbReference type="Pfam" id="PF08668">
    <property type="entry name" value="HDOD"/>
    <property type="match status" value="1"/>
</dbReference>
<dbReference type="RefSeq" id="WP_067619871.1">
    <property type="nucleotide sequence ID" value="NZ_MAGO01000011.1"/>
</dbReference>
<dbReference type="PANTHER" id="PTHR33525:SF3">
    <property type="entry name" value="RIBONUCLEASE Y"/>
    <property type="match status" value="1"/>
</dbReference>